<keyword evidence="5" id="KW-1185">Reference proteome</keyword>
<dbReference type="Gene3D" id="3.30.70.1820">
    <property type="entry name" value="L1 transposable element, RRM domain"/>
    <property type="match status" value="1"/>
</dbReference>
<evidence type="ECO:0000313" key="5">
    <source>
        <dbReference type="Proteomes" id="UP001217089"/>
    </source>
</evidence>
<keyword evidence="2" id="KW-0175">Coiled coil</keyword>
<evidence type="ECO:0000256" key="2">
    <source>
        <dbReference type="SAM" id="Coils"/>
    </source>
</evidence>
<dbReference type="SUPFAM" id="SSF54211">
    <property type="entry name" value="Ribosomal protein S5 domain 2-like"/>
    <property type="match status" value="1"/>
</dbReference>
<evidence type="ECO:0000313" key="4">
    <source>
        <dbReference type="EMBL" id="KAJ8314197.1"/>
    </source>
</evidence>
<dbReference type="PANTHER" id="PTHR16301:SF25">
    <property type="entry name" value="PROTEIN IMPACT"/>
    <property type="match status" value="1"/>
</dbReference>
<dbReference type="Pfam" id="PF01205">
    <property type="entry name" value="Impact_N"/>
    <property type="match status" value="1"/>
</dbReference>
<evidence type="ECO:0000256" key="1">
    <source>
        <dbReference type="ARBA" id="ARBA00007665"/>
    </source>
</evidence>
<dbReference type="Proteomes" id="UP001217089">
    <property type="component" value="Unassembled WGS sequence"/>
</dbReference>
<name>A0ABQ9FA42_TEGGR</name>
<dbReference type="Gene3D" id="3.30.230.30">
    <property type="entry name" value="Impact, N-terminal domain"/>
    <property type="match status" value="1"/>
</dbReference>
<organism evidence="4 5">
    <name type="scientific">Tegillarca granosa</name>
    <name type="common">Malaysian cockle</name>
    <name type="synonym">Anadara granosa</name>
    <dbReference type="NCBI Taxonomy" id="220873"/>
    <lineage>
        <taxon>Eukaryota</taxon>
        <taxon>Metazoa</taxon>
        <taxon>Spiralia</taxon>
        <taxon>Lophotrochozoa</taxon>
        <taxon>Mollusca</taxon>
        <taxon>Bivalvia</taxon>
        <taxon>Autobranchia</taxon>
        <taxon>Pteriomorphia</taxon>
        <taxon>Arcoida</taxon>
        <taxon>Arcoidea</taxon>
        <taxon>Arcidae</taxon>
        <taxon>Tegillarca</taxon>
    </lineage>
</organism>
<reference evidence="4 5" key="1">
    <citation type="submission" date="2022-12" db="EMBL/GenBank/DDBJ databases">
        <title>Chromosome-level genome of Tegillarca granosa.</title>
        <authorList>
            <person name="Kim J."/>
        </authorList>
    </citation>
    <scope>NUCLEOTIDE SEQUENCE [LARGE SCALE GENOMIC DNA]</scope>
    <source>
        <strain evidence="4">Teg-2019</strain>
        <tissue evidence="4">Adductor muscle</tissue>
    </source>
</reference>
<proteinExistence type="inferred from homology"/>
<dbReference type="PANTHER" id="PTHR16301">
    <property type="entry name" value="IMPACT-RELATED"/>
    <property type="match status" value="1"/>
</dbReference>
<comment type="caution">
    <text evidence="4">The sequence shown here is derived from an EMBL/GenBank/DDBJ whole genome shotgun (WGS) entry which is preliminary data.</text>
</comment>
<dbReference type="InterPro" id="IPR036956">
    <property type="entry name" value="Impact_N_sf"/>
</dbReference>
<sequence length="306" mass="35063">MSLPTEVLTAISQLPLIQSALQAMNSKINEISEVQKTVQEMKADIWENPDGIESRLNYIGQQSGENFADTEFLKRENKKLRKDIDLLKAMVIKLDRRSIEQEREIVKLKCRSMRDNILIHNLAEEDGENLKERVKRLFKEHLGLEVDFVRIHRNAPHKNPNGKPRSITGKLVDLQQKEVILTTQRQKLNTKVQLPFYGNHFIAEGDKSVSIAQVRNIYKKVTSNPVHASANHRILVYRTKDNNGKTHEGYSDDGEHGAGRKLLKVMQDQGLNNCTFVIVRRFGGRHLGPKRFNIMEDVMLQVAGKI</sequence>
<accession>A0ABQ9FA42</accession>
<dbReference type="EMBL" id="JARBDR010000342">
    <property type="protein sequence ID" value="KAJ8314197.1"/>
    <property type="molecule type" value="Genomic_DNA"/>
</dbReference>
<evidence type="ECO:0000259" key="3">
    <source>
        <dbReference type="Pfam" id="PF01205"/>
    </source>
</evidence>
<feature type="domain" description="Impact N-terminal" evidence="3">
    <location>
        <begin position="200"/>
        <end position="299"/>
    </location>
</feature>
<dbReference type="InterPro" id="IPR001498">
    <property type="entry name" value="Impact_N"/>
</dbReference>
<comment type="similarity">
    <text evidence="1">Belongs to the IMPACT family.</text>
</comment>
<dbReference type="InterPro" id="IPR023582">
    <property type="entry name" value="Impact"/>
</dbReference>
<protein>
    <recommendedName>
        <fullName evidence="3">Impact N-terminal domain-containing protein</fullName>
    </recommendedName>
</protein>
<dbReference type="InterPro" id="IPR020568">
    <property type="entry name" value="Ribosomal_Su5_D2-typ_SF"/>
</dbReference>
<feature type="coiled-coil region" evidence="2">
    <location>
        <begin position="70"/>
        <end position="140"/>
    </location>
</feature>
<gene>
    <name evidence="4" type="ORF">KUTeg_008758</name>
</gene>